<dbReference type="InterPro" id="IPR057326">
    <property type="entry name" value="KR_dom"/>
</dbReference>
<sequence length="860" mass="96322">MFSREGFTIDVVHRWVRNSLLNPYVSVPFAAILALASARNHFVVGQSSVRVEHVQRLAYLAALVSVVLSTTSYLNKWSANNWVTDATWDFDKEIVVVTGGSSGIGASIIRHILRRNPRATVVVVDLAPLSWKPPAGARVHYFQCDLTDAGALKTLCTLIRTKVGDPTVLVNNAGVARGRTVMEGSYADVDLTVRTNLVAPFLLAKEFLPYMVRRNHGHIVNVGSMSSVVPPLRIADYSATKAGLTALHEALQLELKYIHKAPKVRQTLGIFGFIRTPLVQFDPGQPHFLMPLLHVDTVGEAIVNALYSGYGGTIYLPKFMAFVTCLYTQFACVGTGFTGIGLGATLKRWYDIGDIRFFERHSKLGGTWFANQYPGCACDIPSALYSFSFEPSPDWSRVMPPRQELWNYLNRVADKYSLTDKMVFGVNVESCEWSEPRHRWRMTIRRYGTDDVFTHECQFLFTATGQLMTPRPLDVPGQETFRGPIFHSSRWDSNAAIEGKRVVVFGNGCTAAQIVPAIVDRAASLTQVIRSRHWVMPPVDGETTTRIRAIHRHVPGTLAVQRFLVFLWAEDSLRGFYETSAGRRYRRDVQARVEDYMRATAPEEYHGKLIPGFELGCKRRVFDAGYLASLHAEKLTLLDDPVLEIVPRGIRTKDGVVEADVIVLANGFVTDNAVGGLNVVGRGGETIEQHWTSFGGPEAYNCTIMNGFPNFFCLLGPNSLTGHTSAIIAAENSINFALRIIRPLLEGKGTVVEVRREAERRYVDRMQDDMQKTVWFTGCSSWYLQKSTKGDGKLWNSATWPYSQAYLWYRCLFPKFNELDISGPKHQGQWRSRKWQKTVLLALAGYVLSIKFGLVRNPLS</sequence>
<reference evidence="7 8" key="1">
    <citation type="submission" date="2018-11" db="EMBL/GenBank/DDBJ databases">
        <title>Genome sequence and assembly of Colletotrichum spinosum.</title>
        <authorList>
            <person name="Gan P."/>
            <person name="Shirasu K."/>
        </authorList>
    </citation>
    <scope>NUCLEOTIDE SEQUENCE [LARGE SCALE GENOMIC DNA]</scope>
    <source>
        <strain evidence="7 8">CBS 515.97</strain>
    </source>
</reference>
<evidence type="ECO:0000256" key="1">
    <source>
        <dbReference type="ARBA" id="ARBA00010139"/>
    </source>
</evidence>
<feature type="domain" description="Ketoreductase" evidence="6">
    <location>
        <begin position="93"/>
        <end position="267"/>
    </location>
</feature>
<dbReference type="InterPro" id="IPR020946">
    <property type="entry name" value="Flavin_mOase-like"/>
</dbReference>
<dbReference type="SUPFAM" id="SSF51905">
    <property type="entry name" value="FAD/NAD(P)-binding domain"/>
    <property type="match status" value="2"/>
</dbReference>
<protein>
    <submittedName>
        <fullName evidence="7">Baeyer-Villiger monooxygenase</fullName>
    </submittedName>
</protein>
<dbReference type="PROSITE" id="PS00061">
    <property type="entry name" value="ADH_SHORT"/>
    <property type="match status" value="1"/>
</dbReference>
<dbReference type="GO" id="GO:0004499">
    <property type="term" value="F:N,N-dimethylaniline monooxygenase activity"/>
    <property type="evidence" value="ECO:0007669"/>
    <property type="project" value="InterPro"/>
</dbReference>
<dbReference type="SUPFAM" id="SSF51735">
    <property type="entry name" value="NAD(P)-binding Rossmann-fold domains"/>
    <property type="match status" value="1"/>
</dbReference>
<comment type="similarity">
    <text evidence="1">Belongs to the FAD-binding monooxygenase family.</text>
</comment>
<evidence type="ECO:0000256" key="2">
    <source>
        <dbReference type="ARBA" id="ARBA00022630"/>
    </source>
</evidence>
<evidence type="ECO:0000256" key="5">
    <source>
        <dbReference type="ARBA" id="ARBA00023002"/>
    </source>
</evidence>
<accession>A0A4R8Q0E8</accession>
<comment type="caution">
    <text evidence="7">The sequence shown here is derived from an EMBL/GenBank/DDBJ whole genome shotgun (WGS) entry which is preliminary data.</text>
</comment>
<evidence type="ECO:0000259" key="6">
    <source>
        <dbReference type="SMART" id="SM00822"/>
    </source>
</evidence>
<dbReference type="InterPro" id="IPR036188">
    <property type="entry name" value="FAD/NAD-bd_sf"/>
</dbReference>
<keyword evidence="5" id="KW-0560">Oxidoreductase</keyword>
<dbReference type="EMBL" id="QAPG01000385">
    <property type="protein sequence ID" value="TDZ28844.1"/>
    <property type="molecule type" value="Genomic_DNA"/>
</dbReference>
<dbReference type="SMART" id="SM00822">
    <property type="entry name" value="PKS_KR"/>
    <property type="match status" value="1"/>
</dbReference>
<evidence type="ECO:0000313" key="8">
    <source>
        <dbReference type="Proteomes" id="UP000295083"/>
    </source>
</evidence>
<gene>
    <name evidence="7" type="ORF">C8035_v003868</name>
</gene>
<dbReference type="Gene3D" id="3.40.50.720">
    <property type="entry name" value="NAD(P)-binding Rossmann-like Domain"/>
    <property type="match status" value="1"/>
</dbReference>
<dbReference type="PANTHER" id="PTHR42877:SF10">
    <property type="entry name" value="L-ORNITHINE N(5)-OXYGENASE"/>
    <property type="match status" value="1"/>
</dbReference>
<dbReference type="InterPro" id="IPR020904">
    <property type="entry name" value="Sc_DH/Rdtase_CS"/>
</dbReference>
<dbReference type="InterPro" id="IPR002347">
    <property type="entry name" value="SDR_fam"/>
</dbReference>
<dbReference type="Proteomes" id="UP000295083">
    <property type="component" value="Unassembled WGS sequence"/>
</dbReference>
<dbReference type="PRINTS" id="PR00080">
    <property type="entry name" value="SDRFAMILY"/>
</dbReference>
<keyword evidence="4" id="KW-0521">NADP</keyword>
<keyword evidence="3" id="KW-0274">FAD</keyword>
<dbReference type="InterPro" id="IPR051209">
    <property type="entry name" value="FAD-bind_Monooxygenase_sf"/>
</dbReference>
<dbReference type="GO" id="GO:0050661">
    <property type="term" value="F:NADP binding"/>
    <property type="evidence" value="ECO:0007669"/>
    <property type="project" value="InterPro"/>
</dbReference>
<keyword evidence="2" id="KW-0285">Flavoprotein</keyword>
<dbReference type="PANTHER" id="PTHR42877">
    <property type="entry name" value="L-ORNITHINE N(5)-MONOOXYGENASE-RELATED"/>
    <property type="match status" value="1"/>
</dbReference>
<dbReference type="Pfam" id="PF00743">
    <property type="entry name" value="FMO-like"/>
    <property type="match status" value="1"/>
</dbReference>
<dbReference type="PRINTS" id="PR00081">
    <property type="entry name" value="GDHRDH"/>
</dbReference>
<name>A0A4R8Q0E8_9PEZI</name>
<organism evidence="7 8">
    <name type="scientific">Colletotrichum spinosum</name>
    <dbReference type="NCBI Taxonomy" id="1347390"/>
    <lineage>
        <taxon>Eukaryota</taxon>
        <taxon>Fungi</taxon>
        <taxon>Dikarya</taxon>
        <taxon>Ascomycota</taxon>
        <taxon>Pezizomycotina</taxon>
        <taxon>Sordariomycetes</taxon>
        <taxon>Hypocreomycetidae</taxon>
        <taxon>Glomerellales</taxon>
        <taxon>Glomerellaceae</taxon>
        <taxon>Colletotrichum</taxon>
        <taxon>Colletotrichum orbiculare species complex</taxon>
    </lineage>
</organism>
<keyword evidence="8" id="KW-1185">Reference proteome</keyword>
<dbReference type="Gene3D" id="3.50.50.60">
    <property type="entry name" value="FAD/NAD(P)-binding domain"/>
    <property type="match status" value="3"/>
</dbReference>
<evidence type="ECO:0000256" key="3">
    <source>
        <dbReference type="ARBA" id="ARBA00022827"/>
    </source>
</evidence>
<proteinExistence type="inferred from homology"/>
<evidence type="ECO:0000313" key="7">
    <source>
        <dbReference type="EMBL" id="TDZ28844.1"/>
    </source>
</evidence>
<keyword evidence="7" id="KW-0503">Monooxygenase</keyword>
<dbReference type="Pfam" id="PF00106">
    <property type="entry name" value="adh_short"/>
    <property type="match status" value="1"/>
</dbReference>
<dbReference type="AlphaFoldDB" id="A0A4R8Q0E8"/>
<dbReference type="GO" id="GO:0050660">
    <property type="term" value="F:flavin adenine dinucleotide binding"/>
    <property type="evidence" value="ECO:0007669"/>
    <property type="project" value="InterPro"/>
</dbReference>
<evidence type="ECO:0000256" key="4">
    <source>
        <dbReference type="ARBA" id="ARBA00022857"/>
    </source>
</evidence>
<dbReference type="InterPro" id="IPR036291">
    <property type="entry name" value="NAD(P)-bd_dom_sf"/>
</dbReference>